<dbReference type="InterPro" id="IPR036188">
    <property type="entry name" value="FAD/NAD-bd_sf"/>
</dbReference>
<dbReference type="Gene3D" id="3.50.50.60">
    <property type="entry name" value="FAD/NAD(P)-binding domain"/>
    <property type="match status" value="1"/>
</dbReference>
<keyword evidence="3" id="KW-1185">Reference proteome</keyword>
<dbReference type="OrthoDB" id="25353at2"/>
<dbReference type="SUPFAM" id="SSF54373">
    <property type="entry name" value="FAD-linked reductases, C-terminal domain"/>
    <property type="match status" value="1"/>
</dbReference>
<dbReference type="AlphaFoldDB" id="A0A4P8XFQ2"/>
<dbReference type="KEGG" id="palo:E6C60_0509"/>
<dbReference type="SUPFAM" id="SSF51905">
    <property type="entry name" value="FAD/NAD(P)-binding domain"/>
    <property type="match status" value="1"/>
</dbReference>
<name>A0A4P8XFQ2_9BACL</name>
<dbReference type="RefSeq" id="WP_138224319.1">
    <property type="nucleotide sequence ID" value="NZ_CP040396.1"/>
</dbReference>
<accession>A0A4P8XFQ2</accession>
<gene>
    <name evidence="2" type="ORF">E6C60_0509</name>
</gene>
<dbReference type="InterPro" id="IPR050281">
    <property type="entry name" value="Flavin_monoamine_oxidase"/>
</dbReference>
<dbReference type="InterPro" id="IPR002937">
    <property type="entry name" value="Amino_oxidase"/>
</dbReference>
<dbReference type="Proteomes" id="UP000300879">
    <property type="component" value="Chromosome"/>
</dbReference>
<proteinExistence type="predicted"/>
<evidence type="ECO:0000259" key="1">
    <source>
        <dbReference type="Pfam" id="PF01593"/>
    </source>
</evidence>
<dbReference type="Pfam" id="PF01593">
    <property type="entry name" value="Amino_oxidase"/>
    <property type="match status" value="1"/>
</dbReference>
<sequence>MAVQDKPEEMTRRQFLTAVGKVGGSAAVFSLMGTMGLLAPQTLKAAEYVPPGVNDLKLSGRKGQKVIILGAGIAGLTAAYELGLAGYDCTILEAKEFAGGRCWTVRKGTSVAEIGTVRQTARFDQGLYFNAGPMRIPQFHVTMDYCRKFGIAVEPFNNVNESGFYYNENVGALSNRRVPKRAAKADVRGYTAEMLAKAVHQNRLDLPLTAEEKSKLVDYLRAEGDLSPDLFYKGSSRGGYKEEPGGALDGGVRRDPFDLKSIIDSGFGRYFSNEYSYDQQMMMFHPVGGMDKIVDAFVKRVGNNIIRYRTEVKRISQSEDGVKIVYSSPGSGGEKEITGDYCICTIPLSVLKHIPADFSPEMSKAIASTNYASAGKIGLQFQRRFWEEDDQLYGGNSLTNMDITQIYYPPNDYFSKKGVVLGYYAFGGNADKLGRMSFLERERHALAQGGKIHPQYAKEFESSFSIDWKKTKFQEGGWASYSANDRKSFYPILCKPDRRIYLAGEHLSYMTGWQSGAIESAQIVVKELHERVMKA</sequence>
<dbReference type="PANTHER" id="PTHR10742:SF342">
    <property type="entry name" value="AMINE OXIDASE"/>
    <property type="match status" value="1"/>
</dbReference>
<organism evidence="2 3">
    <name type="scientific">Paenibacillus algicola</name>
    <dbReference type="NCBI Taxonomy" id="2565926"/>
    <lineage>
        <taxon>Bacteria</taxon>
        <taxon>Bacillati</taxon>
        <taxon>Bacillota</taxon>
        <taxon>Bacilli</taxon>
        <taxon>Bacillales</taxon>
        <taxon>Paenibacillaceae</taxon>
        <taxon>Paenibacillus</taxon>
    </lineage>
</organism>
<dbReference type="GO" id="GO:0001716">
    <property type="term" value="F:L-amino-acid oxidase activity"/>
    <property type="evidence" value="ECO:0007669"/>
    <property type="project" value="TreeGrafter"/>
</dbReference>
<dbReference type="PANTHER" id="PTHR10742">
    <property type="entry name" value="FLAVIN MONOAMINE OXIDASE"/>
    <property type="match status" value="1"/>
</dbReference>
<dbReference type="GO" id="GO:0009063">
    <property type="term" value="P:amino acid catabolic process"/>
    <property type="evidence" value="ECO:0007669"/>
    <property type="project" value="TreeGrafter"/>
</dbReference>
<evidence type="ECO:0000313" key="2">
    <source>
        <dbReference type="EMBL" id="QCT01232.1"/>
    </source>
</evidence>
<protein>
    <submittedName>
        <fullName evidence="2">Amine oxidase</fullName>
    </submittedName>
</protein>
<dbReference type="EMBL" id="CP040396">
    <property type="protein sequence ID" value="QCT01232.1"/>
    <property type="molecule type" value="Genomic_DNA"/>
</dbReference>
<dbReference type="InterPro" id="IPR006311">
    <property type="entry name" value="TAT_signal"/>
</dbReference>
<dbReference type="PROSITE" id="PS51318">
    <property type="entry name" value="TAT"/>
    <property type="match status" value="1"/>
</dbReference>
<dbReference type="Gene3D" id="3.90.660.10">
    <property type="match status" value="1"/>
</dbReference>
<dbReference type="Gene3D" id="1.20.1440.240">
    <property type="match status" value="1"/>
</dbReference>
<evidence type="ECO:0000313" key="3">
    <source>
        <dbReference type="Proteomes" id="UP000300879"/>
    </source>
</evidence>
<reference evidence="2 3" key="1">
    <citation type="submission" date="2019-05" db="EMBL/GenBank/DDBJ databases">
        <authorList>
            <person name="Chen C."/>
        </authorList>
    </citation>
    <scope>NUCLEOTIDE SEQUENCE [LARGE SCALE GENOMIC DNA]</scope>
    <source>
        <strain evidence="2 3">HB172198</strain>
    </source>
</reference>
<feature type="domain" description="Amine oxidase" evidence="1">
    <location>
        <begin position="73"/>
        <end position="527"/>
    </location>
</feature>